<organism evidence="2 3">
    <name type="scientific">Aphanomyces astaci</name>
    <name type="common">Crayfish plague agent</name>
    <dbReference type="NCBI Taxonomy" id="112090"/>
    <lineage>
        <taxon>Eukaryota</taxon>
        <taxon>Sar</taxon>
        <taxon>Stramenopiles</taxon>
        <taxon>Oomycota</taxon>
        <taxon>Saprolegniomycetes</taxon>
        <taxon>Saprolegniales</taxon>
        <taxon>Verrucalvaceae</taxon>
        <taxon>Aphanomyces</taxon>
    </lineage>
</organism>
<accession>A0A397E3M2</accession>
<dbReference type="VEuPathDB" id="FungiDB:H257_01293"/>
<dbReference type="AlphaFoldDB" id="A0A397E3M2"/>
<evidence type="ECO:0000313" key="3">
    <source>
        <dbReference type="Proteomes" id="UP000266643"/>
    </source>
</evidence>
<name>A0A397E3M2_APHAT</name>
<protein>
    <submittedName>
        <fullName evidence="2">Uncharacterized protein</fullName>
    </submittedName>
</protein>
<dbReference type="Proteomes" id="UP000266643">
    <property type="component" value="Unassembled WGS sequence"/>
</dbReference>
<feature type="compositionally biased region" description="Basic residues" evidence="1">
    <location>
        <begin position="170"/>
        <end position="180"/>
    </location>
</feature>
<feature type="region of interest" description="Disordered" evidence="1">
    <location>
        <begin position="150"/>
        <end position="181"/>
    </location>
</feature>
<evidence type="ECO:0000313" key="2">
    <source>
        <dbReference type="EMBL" id="RHY73223.1"/>
    </source>
</evidence>
<reference evidence="2 3" key="1">
    <citation type="submission" date="2018-08" db="EMBL/GenBank/DDBJ databases">
        <title>Aphanomyces genome sequencing and annotation.</title>
        <authorList>
            <person name="Minardi D."/>
            <person name="Oidtmann B."/>
            <person name="Van Der Giezen M."/>
            <person name="Studholme D.J."/>
        </authorList>
    </citation>
    <scope>NUCLEOTIDE SEQUENCE [LARGE SCALE GENOMIC DNA]</scope>
    <source>
        <strain evidence="2 3">D2</strain>
    </source>
</reference>
<evidence type="ECO:0000256" key="1">
    <source>
        <dbReference type="SAM" id="MobiDB-lite"/>
    </source>
</evidence>
<dbReference type="EMBL" id="QUTD01003331">
    <property type="protein sequence ID" value="RHY73223.1"/>
    <property type="molecule type" value="Genomic_DNA"/>
</dbReference>
<gene>
    <name evidence="2" type="ORF">DYB30_003624</name>
</gene>
<proteinExistence type="predicted"/>
<sequence>MHPISPPRPIPMRRSKDNCNVRLAQQQYTAFRQTSIHKKGFQDPYEVGRGPGYIDPHVPSTTRSISLVDRCTSLHLVLPLPTDAIYEVDHGITYDTQYKGNATPFKSATPRFAEVCSVQLQLKSLMGIAPPPPHQPNVTPAKDHAMPTRYTPSPLSPLKRPNVTISPPRPVKKPLHKSTGRRIEGKRPALEIEDTAVSSKASICCSSPLIARLTPKNAYNGSFVKAMVATPRYRQALAVGKRPAPYVTDDAEPVVIGEVSTDTNGAAAVPTTPSDVVATGIMETPPPMLSLTSEVVKQEIALSDHVVERDDATI</sequence>
<comment type="caution">
    <text evidence="2">The sequence shown here is derived from an EMBL/GenBank/DDBJ whole genome shotgun (WGS) entry which is preliminary data.</text>
</comment>